<dbReference type="PRINTS" id="PR00377">
    <property type="entry name" value="IMPHPHTASES"/>
</dbReference>
<feature type="binding site" evidence="12">
    <location>
        <position position="109"/>
    </location>
    <ligand>
        <name>Mg(2+)</name>
        <dbReference type="ChEBI" id="CHEBI:18420"/>
        <label>1</label>
        <note>catalytic</note>
    </ligand>
</feature>
<feature type="transmembrane region" description="Helical" evidence="14">
    <location>
        <begin position="387"/>
        <end position="407"/>
    </location>
</feature>
<evidence type="ECO:0000256" key="5">
    <source>
        <dbReference type="ARBA" id="ARBA00013106"/>
    </source>
</evidence>
<dbReference type="EMBL" id="JAKCXM010000072">
    <property type="protein sequence ID" value="KAJ0403929.1"/>
    <property type="molecule type" value="Genomic_DNA"/>
</dbReference>
<accession>A0AAD5LNC0</accession>
<dbReference type="GO" id="GO:0007165">
    <property type="term" value="P:signal transduction"/>
    <property type="evidence" value="ECO:0007669"/>
    <property type="project" value="TreeGrafter"/>
</dbReference>
<dbReference type="PANTHER" id="PTHR20854:SF4">
    <property type="entry name" value="INOSITOL-1-MONOPHOSPHATASE-RELATED"/>
    <property type="match status" value="1"/>
</dbReference>
<dbReference type="GO" id="GO:0046872">
    <property type="term" value="F:metal ion binding"/>
    <property type="evidence" value="ECO:0007669"/>
    <property type="project" value="UniProtKB-KW"/>
</dbReference>
<dbReference type="InterPro" id="IPR022337">
    <property type="entry name" value="Inositol_monophosphatase_SuhB"/>
</dbReference>
<comment type="subcellular location">
    <subcellularLocation>
        <location evidence="3">Membrane</location>
        <topology evidence="3">Multi-pass membrane protein</topology>
    </subcellularLocation>
</comment>
<feature type="compositionally biased region" description="Low complexity" evidence="13">
    <location>
        <begin position="752"/>
        <end position="780"/>
    </location>
</feature>
<comment type="cofactor">
    <cofactor evidence="2 12">
        <name>Mg(2+)</name>
        <dbReference type="ChEBI" id="CHEBI:18420"/>
    </cofactor>
</comment>
<dbReference type="PROSITE" id="PS51380">
    <property type="entry name" value="EXS"/>
    <property type="match status" value="1"/>
</dbReference>
<comment type="caution">
    <text evidence="16">The sequence shown here is derived from an EMBL/GenBank/DDBJ whole genome shotgun (WGS) entry which is preliminary data.</text>
</comment>
<keyword evidence="6 14" id="KW-0812">Transmembrane</keyword>
<feature type="transmembrane region" description="Helical" evidence="14">
    <location>
        <begin position="343"/>
        <end position="366"/>
    </location>
</feature>
<dbReference type="InterPro" id="IPR004342">
    <property type="entry name" value="EXS_C"/>
</dbReference>
<keyword evidence="17" id="KW-1185">Reference proteome</keyword>
<dbReference type="InterPro" id="IPR000760">
    <property type="entry name" value="Inositol_monophosphatase-like"/>
</dbReference>
<protein>
    <recommendedName>
        <fullName evidence="5">inositol-phosphate phosphatase</fullName>
        <ecNumber evidence="5">3.1.3.25</ecNumber>
    </recommendedName>
</protein>
<evidence type="ECO:0000256" key="12">
    <source>
        <dbReference type="PIRSR" id="PIRSR600760-2"/>
    </source>
</evidence>
<comment type="similarity">
    <text evidence="4">Belongs to the inositol monophosphatase superfamily.</text>
</comment>
<evidence type="ECO:0000259" key="15">
    <source>
        <dbReference type="PROSITE" id="PS51380"/>
    </source>
</evidence>
<gene>
    <name evidence="16" type="ORF">P43SY_009422</name>
</gene>
<dbReference type="PROSITE" id="PS00629">
    <property type="entry name" value="IMP_1"/>
    <property type="match status" value="1"/>
</dbReference>
<feature type="binding site" evidence="12">
    <location>
        <position position="80"/>
    </location>
    <ligand>
        <name>Mg(2+)</name>
        <dbReference type="ChEBI" id="CHEBI:18420"/>
        <label>1</label>
        <note>catalytic</note>
    </ligand>
</feature>
<evidence type="ECO:0000313" key="16">
    <source>
        <dbReference type="EMBL" id="KAJ0403929.1"/>
    </source>
</evidence>
<evidence type="ECO:0000256" key="10">
    <source>
        <dbReference type="ARBA" id="ARBA00022989"/>
    </source>
</evidence>
<comment type="catalytic activity">
    <reaction evidence="1">
        <text>a myo-inositol phosphate + H2O = myo-inositol + phosphate</text>
        <dbReference type="Rhea" id="RHEA:24056"/>
        <dbReference type="ChEBI" id="CHEBI:15377"/>
        <dbReference type="ChEBI" id="CHEBI:17268"/>
        <dbReference type="ChEBI" id="CHEBI:43474"/>
        <dbReference type="ChEBI" id="CHEBI:84139"/>
        <dbReference type="EC" id="3.1.3.25"/>
    </reaction>
</comment>
<dbReference type="GO" id="GO:0016020">
    <property type="term" value="C:membrane"/>
    <property type="evidence" value="ECO:0007669"/>
    <property type="project" value="UniProtKB-SubCell"/>
</dbReference>
<evidence type="ECO:0000256" key="3">
    <source>
        <dbReference type="ARBA" id="ARBA00004141"/>
    </source>
</evidence>
<dbReference type="Proteomes" id="UP001209570">
    <property type="component" value="Unassembled WGS sequence"/>
</dbReference>
<dbReference type="Gene3D" id="3.40.190.80">
    <property type="match status" value="1"/>
</dbReference>
<dbReference type="GO" id="GO:0008934">
    <property type="term" value="F:inositol monophosphate 1-phosphatase activity"/>
    <property type="evidence" value="ECO:0007669"/>
    <property type="project" value="InterPro"/>
</dbReference>
<evidence type="ECO:0000313" key="17">
    <source>
        <dbReference type="Proteomes" id="UP001209570"/>
    </source>
</evidence>
<feature type="binding site" evidence="12">
    <location>
        <position position="107"/>
    </location>
    <ligand>
        <name>Mg(2+)</name>
        <dbReference type="ChEBI" id="CHEBI:18420"/>
        <label>1</label>
        <note>catalytic</note>
    </ligand>
</feature>
<reference evidence="16" key="1">
    <citation type="submission" date="2021-12" db="EMBL/GenBank/DDBJ databases">
        <title>Prjna785345.</title>
        <authorList>
            <person name="Rujirawat T."/>
            <person name="Krajaejun T."/>
        </authorList>
    </citation>
    <scope>NUCLEOTIDE SEQUENCE</scope>
    <source>
        <strain evidence="16">Pi057C3</strain>
    </source>
</reference>
<dbReference type="InterPro" id="IPR033942">
    <property type="entry name" value="IMPase"/>
</dbReference>
<keyword evidence="10 14" id="KW-1133">Transmembrane helix</keyword>
<dbReference type="FunFam" id="3.30.540.10:FF:000013">
    <property type="entry name" value="Inositol-1-monophosphatase"/>
    <property type="match status" value="1"/>
</dbReference>
<dbReference type="GO" id="GO:0046854">
    <property type="term" value="P:phosphatidylinositol phosphate biosynthetic process"/>
    <property type="evidence" value="ECO:0007669"/>
    <property type="project" value="InterPro"/>
</dbReference>
<dbReference type="SUPFAM" id="SSF56655">
    <property type="entry name" value="Carbohydrate phosphatase"/>
    <property type="match status" value="1"/>
</dbReference>
<organism evidence="16 17">
    <name type="scientific">Pythium insidiosum</name>
    <name type="common">Pythiosis disease agent</name>
    <dbReference type="NCBI Taxonomy" id="114742"/>
    <lineage>
        <taxon>Eukaryota</taxon>
        <taxon>Sar</taxon>
        <taxon>Stramenopiles</taxon>
        <taxon>Oomycota</taxon>
        <taxon>Peronosporomycetes</taxon>
        <taxon>Pythiales</taxon>
        <taxon>Pythiaceae</taxon>
        <taxon>Pythium</taxon>
    </lineage>
</organism>
<dbReference type="GO" id="GO:0006020">
    <property type="term" value="P:inositol metabolic process"/>
    <property type="evidence" value="ECO:0007669"/>
    <property type="project" value="TreeGrafter"/>
</dbReference>
<evidence type="ECO:0000256" key="6">
    <source>
        <dbReference type="ARBA" id="ARBA00022692"/>
    </source>
</evidence>
<evidence type="ECO:0000256" key="14">
    <source>
        <dbReference type="SAM" id="Phobius"/>
    </source>
</evidence>
<dbReference type="CDD" id="cd01639">
    <property type="entry name" value="IMPase"/>
    <property type="match status" value="1"/>
</dbReference>
<evidence type="ECO:0000256" key="9">
    <source>
        <dbReference type="ARBA" id="ARBA00022842"/>
    </source>
</evidence>
<keyword evidence="7 12" id="KW-0479">Metal-binding</keyword>
<keyword evidence="9 12" id="KW-0460">Magnesium</keyword>
<feature type="compositionally biased region" description="Acidic residues" evidence="13">
    <location>
        <begin position="722"/>
        <end position="750"/>
    </location>
</feature>
<keyword evidence="11 14" id="KW-0472">Membrane</keyword>
<dbReference type="InterPro" id="IPR020550">
    <property type="entry name" value="Inositol_monophosphatase_CS"/>
</dbReference>
<keyword evidence="8" id="KW-0378">Hydrolase</keyword>
<dbReference type="Pfam" id="PF03124">
    <property type="entry name" value="EXS"/>
    <property type="match status" value="1"/>
</dbReference>
<feature type="transmembrane region" description="Helical" evidence="14">
    <location>
        <begin position="427"/>
        <end position="446"/>
    </location>
</feature>
<proteinExistence type="inferred from homology"/>
<feature type="region of interest" description="Disordered" evidence="13">
    <location>
        <begin position="720"/>
        <end position="806"/>
    </location>
</feature>
<dbReference type="PROSITE" id="PS00630">
    <property type="entry name" value="IMP_2"/>
    <property type="match status" value="1"/>
</dbReference>
<evidence type="ECO:0000256" key="13">
    <source>
        <dbReference type="SAM" id="MobiDB-lite"/>
    </source>
</evidence>
<evidence type="ECO:0000256" key="8">
    <source>
        <dbReference type="ARBA" id="ARBA00022801"/>
    </source>
</evidence>
<evidence type="ECO:0000256" key="2">
    <source>
        <dbReference type="ARBA" id="ARBA00001946"/>
    </source>
</evidence>
<dbReference type="AlphaFoldDB" id="A0AAD5LNC0"/>
<dbReference type="PANTHER" id="PTHR20854">
    <property type="entry name" value="INOSITOL MONOPHOSPHATASE"/>
    <property type="match status" value="1"/>
</dbReference>
<feature type="transmembrane region" description="Helical" evidence="14">
    <location>
        <begin position="595"/>
        <end position="619"/>
    </location>
</feature>
<evidence type="ECO:0000256" key="4">
    <source>
        <dbReference type="ARBA" id="ARBA00009759"/>
    </source>
</evidence>
<evidence type="ECO:0000256" key="1">
    <source>
        <dbReference type="ARBA" id="ARBA00001033"/>
    </source>
</evidence>
<dbReference type="InterPro" id="IPR020583">
    <property type="entry name" value="Inositol_monoP_metal-BS"/>
</dbReference>
<dbReference type="EC" id="3.1.3.25" evidence="5"/>
<feature type="binding site" evidence="12">
    <location>
        <position position="110"/>
    </location>
    <ligand>
        <name>Mg(2+)</name>
        <dbReference type="ChEBI" id="CHEBI:18420"/>
        <label>1</label>
        <note>catalytic</note>
    </ligand>
</feature>
<feature type="domain" description="EXS" evidence="15">
    <location>
        <begin position="521"/>
        <end position="722"/>
    </location>
</feature>
<evidence type="ECO:0000256" key="7">
    <source>
        <dbReference type="ARBA" id="ARBA00022723"/>
    </source>
</evidence>
<dbReference type="Gene3D" id="3.30.540.10">
    <property type="entry name" value="Fructose-1,6-Bisphosphatase, subunit A, domain 1"/>
    <property type="match status" value="1"/>
</dbReference>
<dbReference type="PRINTS" id="PR01959">
    <property type="entry name" value="SBIMPHPHTASE"/>
</dbReference>
<feature type="binding site" evidence="12">
    <location>
        <position position="234"/>
    </location>
    <ligand>
        <name>Mg(2+)</name>
        <dbReference type="ChEBI" id="CHEBI:18420"/>
        <label>1</label>
        <note>catalytic</note>
    </ligand>
</feature>
<sequence>MAESPTKRARATTTLDAVHDVAVKAARAAGAHMKAQLLTAAVEKTKSSKDDLVTVVDKQCQDLVFSTIKEVFPSHEFLGEESVEPGSDASARALREMQGKEWLWIVDPIDGTTNFVHHRPSSVVSVACAHRGEVVVGVIYDPYRDELFAAQRGKGTTLNGKAVRVSPEATFGEALVGFGIGTKDSVRLPMLDCVRELSAQCRGIRLQGAAAIELAWTACGRQTAFYELDLNSWDIAAGSLLVAEAGGRVSDSAGQPFSLSTRNIVVSNGQGDVHATLLALIKKADAVHVRKLPATPDTALPIPSSPGPFDHESTMAPALLASPPPPTMAMTPPPPPASKVNTWFFMCGPLSLNVFLFGLALNLHVFKRYDMAVDKVLDMRRDELPTARGVAQVGGALLALQLTLFGLQAWCRGDRFGVDEVQMELLLVLYCFAVAMLLLCPFDVMHRKCRYFVVHRLARCLWPFQGASLALPSHPTPFVEVFLADGLTSLSKFIQDAAVAWMLLSLSFSQQELSQLRHAYVTKMKASPLPYFAASMPYVIRATQCLISFRRTSSANDRFLHLLNTLKYCSSLLVISVGAYPQVMGLRVQPERHSFFLLCAVFNSLYSFLWDVIMDWGLGQPGLPRRVAFLRHQLLYRPRPLYYVVIAVDFVLRILWVTKWWDWELLGVDFKMLSMIAEVLRRCMWNFVRVEWQCIKLEILGTKKLSEDSMELEQSLEGMPLMDEDDDDQDAHDDCAVGDEVDGERADDEQIPSPHAELSASPLSSLASSLSAPVGPAPSSRHATASASVVRDQSKPSTTHHRKAILAGFDDEEERYGLLSVLDEP</sequence>
<evidence type="ECO:0000256" key="11">
    <source>
        <dbReference type="ARBA" id="ARBA00023136"/>
    </source>
</evidence>
<dbReference type="Pfam" id="PF00459">
    <property type="entry name" value="Inositol_P"/>
    <property type="match status" value="1"/>
</dbReference>
<name>A0AAD5LNC0_PYTIN</name>